<comment type="catalytic activity">
    <reaction evidence="4 5">
        <text>7,8-dihydroneopterin 3'-triphosphate + H2O = 6-carboxy-5,6,7,8-tetrahydropterin + triphosphate + acetaldehyde + 2 H(+)</text>
        <dbReference type="Rhea" id="RHEA:27966"/>
        <dbReference type="ChEBI" id="CHEBI:15343"/>
        <dbReference type="ChEBI" id="CHEBI:15377"/>
        <dbReference type="ChEBI" id="CHEBI:15378"/>
        <dbReference type="ChEBI" id="CHEBI:18036"/>
        <dbReference type="ChEBI" id="CHEBI:58462"/>
        <dbReference type="ChEBI" id="CHEBI:61032"/>
        <dbReference type="EC" id="4.1.2.50"/>
    </reaction>
</comment>
<evidence type="ECO:0000256" key="4">
    <source>
        <dbReference type="ARBA" id="ARBA00048807"/>
    </source>
</evidence>
<dbReference type="GO" id="GO:0046872">
    <property type="term" value="F:metal ion binding"/>
    <property type="evidence" value="ECO:0007669"/>
    <property type="project" value="UniProtKB-KW"/>
</dbReference>
<dbReference type="Pfam" id="PF01242">
    <property type="entry name" value="PTPS"/>
    <property type="match status" value="1"/>
</dbReference>
<evidence type="ECO:0000256" key="5">
    <source>
        <dbReference type="PIRNR" id="PIRNR006113"/>
    </source>
</evidence>
<feature type="active site" description="Charge relay system" evidence="6">
    <location>
        <position position="71"/>
    </location>
</feature>
<dbReference type="GO" id="GO:0008616">
    <property type="term" value="P:tRNA queuosine(34) biosynthetic process"/>
    <property type="evidence" value="ECO:0007669"/>
    <property type="project" value="UniProtKB-KW"/>
</dbReference>
<evidence type="ECO:0000256" key="1">
    <source>
        <dbReference type="ARBA" id="ARBA00005061"/>
    </source>
</evidence>
<keyword evidence="5" id="KW-0456">Lyase</keyword>
<comment type="similarity">
    <text evidence="2 5">Belongs to the PTPS family. QueD subfamily.</text>
</comment>
<dbReference type="InterPro" id="IPR038418">
    <property type="entry name" value="6-PTP_synth/QueD_sf"/>
</dbReference>
<evidence type="ECO:0000256" key="7">
    <source>
        <dbReference type="PIRSR" id="PIRSR006113-2"/>
    </source>
</evidence>
<feature type="binding site" evidence="7">
    <location>
        <position position="31"/>
    </location>
    <ligand>
        <name>Zn(2+)</name>
        <dbReference type="ChEBI" id="CHEBI:29105"/>
    </ligand>
</feature>
<dbReference type="AlphaFoldDB" id="A0A9W6D097"/>
<keyword evidence="5 7" id="KW-0862">Zinc</keyword>
<evidence type="ECO:0000313" key="8">
    <source>
        <dbReference type="EMBL" id="GLI33637.1"/>
    </source>
</evidence>
<dbReference type="GO" id="GO:0070497">
    <property type="term" value="F:6-carboxytetrahydropterin synthase activity"/>
    <property type="evidence" value="ECO:0007669"/>
    <property type="project" value="UniProtKB-EC"/>
</dbReference>
<sequence>MKKGTYEVKIITDFAAAHQLRNFRGKCENLHGHNWKVEVVLRGVELEECGVLVDFGEVKQATREILSSLDHLYLNDLPFFKERNPSSENIARYLFEQLSEKLDNEKRWLYRVSAWESADACATYMSE</sequence>
<accession>A0A9W6D097</accession>
<evidence type="ECO:0000256" key="3">
    <source>
        <dbReference type="ARBA" id="ARBA00018141"/>
    </source>
</evidence>
<dbReference type="PIRSF" id="PIRSF006113">
    <property type="entry name" value="PTP_synth"/>
    <property type="match status" value="1"/>
</dbReference>
<feature type="active site" description="Charge relay system" evidence="6">
    <location>
        <position position="116"/>
    </location>
</feature>
<evidence type="ECO:0000256" key="6">
    <source>
        <dbReference type="PIRSR" id="PIRSR006113-1"/>
    </source>
</evidence>
<keyword evidence="5" id="KW-0671">Queuosine biosynthesis</keyword>
<dbReference type="SUPFAM" id="SSF55620">
    <property type="entry name" value="Tetrahydrobiopterin biosynthesis enzymes-like"/>
    <property type="match status" value="1"/>
</dbReference>
<organism evidence="8 9">
    <name type="scientific">Desulforhabdus amnigena</name>
    <dbReference type="NCBI Taxonomy" id="40218"/>
    <lineage>
        <taxon>Bacteria</taxon>
        <taxon>Pseudomonadati</taxon>
        <taxon>Thermodesulfobacteriota</taxon>
        <taxon>Syntrophobacteria</taxon>
        <taxon>Syntrophobacterales</taxon>
        <taxon>Syntrophobacteraceae</taxon>
        <taxon>Desulforhabdus</taxon>
    </lineage>
</organism>
<gene>
    <name evidence="8" type="ORF">DAMNIGENAA_10700</name>
</gene>
<dbReference type="PANTHER" id="PTHR12589">
    <property type="entry name" value="PYRUVOYL TETRAHYDROBIOPTERIN SYNTHASE"/>
    <property type="match status" value="1"/>
</dbReference>
<feature type="binding site" evidence="7">
    <location>
        <position position="33"/>
    </location>
    <ligand>
        <name>Zn(2+)</name>
        <dbReference type="ChEBI" id="CHEBI:29105"/>
    </ligand>
</feature>
<dbReference type="EMBL" id="BSDR01000001">
    <property type="protein sequence ID" value="GLI33637.1"/>
    <property type="molecule type" value="Genomic_DNA"/>
</dbReference>
<comment type="cofactor">
    <cofactor evidence="5 7">
        <name>Zn(2+)</name>
        <dbReference type="ChEBI" id="CHEBI:29105"/>
    </cofactor>
    <text evidence="5 7">Binds 1 zinc ion per subunit.</text>
</comment>
<keyword evidence="9" id="KW-1185">Reference proteome</keyword>
<comment type="pathway">
    <text evidence="1 5">Purine metabolism; 7-cyano-7-deazaguanine biosynthesis.</text>
</comment>
<dbReference type="PANTHER" id="PTHR12589:SF8">
    <property type="entry name" value="6-CARBOXY-5,6,7,8-TETRAHYDROPTERIN SYNTHASE"/>
    <property type="match status" value="1"/>
</dbReference>
<evidence type="ECO:0000256" key="2">
    <source>
        <dbReference type="ARBA" id="ARBA00008900"/>
    </source>
</evidence>
<name>A0A9W6D097_9BACT</name>
<feature type="active site" description="Proton acceptor" evidence="6">
    <location>
        <position position="27"/>
    </location>
</feature>
<keyword evidence="5 7" id="KW-0479">Metal-binding</keyword>
<dbReference type="RefSeq" id="WP_281792747.1">
    <property type="nucleotide sequence ID" value="NZ_BSDR01000001.1"/>
</dbReference>
<proteinExistence type="inferred from homology"/>
<dbReference type="NCBIfam" id="TIGR03367">
    <property type="entry name" value="queuosine_QueD"/>
    <property type="match status" value="1"/>
</dbReference>
<dbReference type="Proteomes" id="UP001144372">
    <property type="component" value="Unassembled WGS sequence"/>
</dbReference>
<protein>
    <recommendedName>
        <fullName evidence="3 5">6-carboxy-5,6,7,8-tetrahydropterin synthase</fullName>
        <ecNumber evidence="5">4.-.-.-</ecNumber>
    </recommendedName>
</protein>
<dbReference type="EC" id="4.-.-.-" evidence="5"/>
<reference evidence="8" key="1">
    <citation type="submission" date="2022-12" db="EMBL/GenBank/DDBJ databases">
        <title>Reference genome sequencing for broad-spectrum identification of bacterial and archaeal isolates by mass spectrometry.</title>
        <authorList>
            <person name="Sekiguchi Y."/>
            <person name="Tourlousse D.M."/>
        </authorList>
    </citation>
    <scope>NUCLEOTIDE SEQUENCE</scope>
    <source>
        <strain evidence="8">ASRB1</strain>
    </source>
</reference>
<dbReference type="Gene3D" id="3.30.479.10">
    <property type="entry name" value="6-pyruvoyl tetrahydropterin synthase/QueD"/>
    <property type="match status" value="1"/>
</dbReference>
<evidence type="ECO:0000313" key="9">
    <source>
        <dbReference type="Proteomes" id="UP001144372"/>
    </source>
</evidence>
<comment type="caution">
    <text evidence="8">The sequence shown here is derived from an EMBL/GenBank/DDBJ whole genome shotgun (WGS) entry which is preliminary data.</text>
</comment>
<dbReference type="InterPro" id="IPR007115">
    <property type="entry name" value="6-PTP_synth/QueD"/>
</dbReference>
<feature type="binding site" evidence="7">
    <location>
        <position position="18"/>
    </location>
    <ligand>
        <name>Zn(2+)</name>
        <dbReference type="ChEBI" id="CHEBI:29105"/>
    </ligand>
</feature>